<evidence type="ECO:0000256" key="3">
    <source>
        <dbReference type="ARBA" id="ARBA00022598"/>
    </source>
</evidence>
<evidence type="ECO:0000256" key="5">
    <source>
        <dbReference type="ARBA" id="ARBA00022741"/>
    </source>
</evidence>
<accession>A0A1G6MIF5</accession>
<dbReference type="EMBL" id="FMYI01000011">
    <property type="protein sequence ID" value="SDC54766.1"/>
    <property type="molecule type" value="Genomic_DNA"/>
</dbReference>
<evidence type="ECO:0000313" key="10">
    <source>
        <dbReference type="EMBL" id="SDC54766.1"/>
    </source>
</evidence>
<keyword evidence="2 8" id="KW-0963">Cytoplasm</keyword>
<dbReference type="Pfam" id="PF11734">
    <property type="entry name" value="TilS_C"/>
    <property type="match status" value="1"/>
</dbReference>
<feature type="binding site" evidence="8">
    <location>
        <begin position="27"/>
        <end position="32"/>
    </location>
    <ligand>
        <name>ATP</name>
        <dbReference type="ChEBI" id="CHEBI:30616"/>
    </ligand>
</feature>
<dbReference type="HAMAP" id="MF_01161">
    <property type="entry name" value="tRNA_Ile_lys_synt"/>
    <property type="match status" value="1"/>
</dbReference>
<dbReference type="Gene3D" id="3.30.465.60">
    <property type="match status" value="1"/>
</dbReference>
<evidence type="ECO:0000256" key="2">
    <source>
        <dbReference type="ARBA" id="ARBA00022490"/>
    </source>
</evidence>
<dbReference type="InterPro" id="IPR012796">
    <property type="entry name" value="Lysidine-tRNA-synth_C"/>
</dbReference>
<dbReference type="PANTHER" id="PTHR43033">
    <property type="entry name" value="TRNA(ILE)-LYSIDINE SYNTHASE-RELATED"/>
    <property type="match status" value="1"/>
</dbReference>
<evidence type="ECO:0000256" key="8">
    <source>
        <dbReference type="HAMAP-Rule" id="MF_01161"/>
    </source>
</evidence>
<evidence type="ECO:0000256" key="1">
    <source>
        <dbReference type="ARBA" id="ARBA00004496"/>
    </source>
</evidence>
<gene>
    <name evidence="8" type="primary">tilS</name>
    <name evidence="10" type="ORF">SAMN05421734_11113</name>
</gene>
<comment type="domain">
    <text evidence="8">The N-terminal region contains the highly conserved SGGXDS motif, predicted to be a P-loop motif involved in ATP binding.</text>
</comment>
<comment type="function">
    <text evidence="8">Ligates lysine onto the cytidine present at position 34 of the AUA codon-specific tRNA(Ile) that contains the anticodon CAU, in an ATP-dependent manner. Cytidine is converted to lysidine, thus changing the amino acid specificity of the tRNA from methionine to isoleucine.</text>
</comment>
<evidence type="ECO:0000259" key="9">
    <source>
        <dbReference type="SMART" id="SM00977"/>
    </source>
</evidence>
<dbReference type="RefSeq" id="WP_090796920.1">
    <property type="nucleotide sequence ID" value="NZ_FMYI01000011.1"/>
</dbReference>
<dbReference type="SUPFAM" id="SSF52402">
    <property type="entry name" value="Adenine nucleotide alpha hydrolases-like"/>
    <property type="match status" value="1"/>
</dbReference>
<keyword evidence="4 8" id="KW-0819">tRNA processing</keyword>
<dbReference type="Proteomes" id="UP000242949">
    <property type="component" value="Unassembled WGS sequence"/>
</dbReference>
<proteinExistence type="inferred from homology"/>
<dbReference type="SUPFAM" id="SSF56037">
    <property type="entry name" value="PheT/TilS domain"/>
    <property type="match status" value="1"/>
</dbReference>
<dbReference type="EC" id="6.3.4.19" evidence="8"/>
<dbReference type="InterPro" id="IPR012094">
    <property type="entry name" value="tRNA_Ile_lys_synt"/>
</dbReference>
<dbReference type="CDD" id="cd01992">
    <property type="entry name" value="TilS_N"/>
    <property type="match status" value="1"/>
</dbReference>
<keyword evidence="6 8" id="KW-0067">ATP-binding</keyword>
<keyword evidence="5 8" id="KW-0547">Nucleotide-binding</keyword>
<comment type="catalytic activity">
    <reaction evidence="7 8">
        <text>cytidine(34) in tRNA(Ile2) + L-lysine + ATP = lysidine(34) in tRNA(Ile2) + AMP + diphosphate + H(+)</text>
        <dbReference type="Rhea" id="RHEA:43744"/>
        <dbReference type="Rhea" id="RHEA-COMP:10625"/>
        <dbReference type="Rhea" id="RHEA-COMP:10670"/>
        <dbReference type="ChEBI" id="CHEBI:15378"/>
        <dbReference type="ChEBI" id="CHEBI:30616"/>
        <dbReference type="ChEBI" id="CHEBI:32551"/>
        <dbReference type="ChEBI" id="CHEBI:33019"/>
        <dbReference type="ChEBI" id="CHEBI:82748"/>
        <dbReference type="ChEBI" id="CHEBI:83665"/>
        <dbReference type="ChEBI" id="CHEBI:456215"/>
        <dbReference type="EC" id="6.3.4.19"/>
    </reaction>
</comment>
<dbReference type="InterPro" id="IPR014729">
    <property type="entry name" value="Rossmann-like_a/b/a_fold"/>
</dbReference>
<dbReference type="Gene3D" id="3.40.50.620">
    <property type="entry name" value="HUPs"/>
    <property type="match status" value="1"/>
</dbReference>
<dbReference type="SUPFAM" id="SSF82829">
    <property type="entry name" value="MesJ substrate recognition domain-like"/>
    <property type="match status" value="1"/>
</dbReference>
<dbReference type="InterPro" id="IPR012795">
    <property type="entry name" value="tRNA_Ile_lys_synt_N"/>
</dbReference>
<keyword evidence="11" id="KW-1185">Reference proteome</keyword>
<dbReference type="GO" id="GO:0032267">
    <property type="term" value="F:tRNA(Ile)-lysidine synthase activity"/>
    <property type="evidence" value="ECO:0007669"/>
    <property type="project" value="UniProtKB-EC"/>
</dbReference>
<dbReference type="NCBIfam" id="TIGR02432">
    <property type="entry name" value="lysidine_TilS_N"/>
    <property type="match status" value="1"/>
</dbReference>
<dbReference type="STRING" id="1612202.SAMN05421734_11113"/>
<comment type="similarity">
    <text evidence="8">Belongs to the tRNA(Ile)-lysidine synthase family.</text>
</comment>
<dbReference type="NCBIfam" id="TIGR02433">
    <property type="entry name" value="lysidine_TilS_C"/>
    <property type="match status" value="1"/>
</dbReference>
<keyword evidence="3 8" id="KW-0436">Ligase</keyword>
<feature type="domain" description="Lysidine-tRNA(Ile) synthetase C-terminal" evidence="9">
    <location>
        <begin position="387"/>
        <end position="461"/>
    </location>
</feature>
<evidence type="ECO:0000256" key="4">
    <source>
        <dbReference type="ARBA" id="ARBA00022694"/>
    </source>
</evidence>
<name>A0A1G6MIF5_9BACI</name>
<dbReference type="PANTHER" id="PTHR43033:SF1">
    <property type="entry name" value="TRNA(ILE)-LYSIDINE SYNTHASE-RELATED"/>
    <property type="match status" value="1"/>
</dbReference>
<comment type="subcellular location">
    <subcellularLocation>
        <location evidence="1 8">Cytoplasm</location>
    </subcellularLocation>
</comment>
<protein>
    <recommendedName>
        <fullName evidence="8">tRNA(Ile)-lysidine synthase</fullName>
        <ecNumber evidence="8">6.3.4.19</ecNumber>
    </recommendedName>
    <alternativeName>
        <fullName evidence="8">tRNA(Ile)-2-lysyl-cytidine synthase</fullName>
    </alternativeName>
    <alternativeName>
        <fullName evidence="8">tRNA(Ile)-lysidine synthetase</fullName>
    </alternativeName>
</protein>
<sequence>MLTETVDAYIDHYKLIKSNTTLIVGVSGGPDSMALLHYLMKKQEMMGLRLVVVSVDHSLRQEGSAQDLAYVRQFAEKNNLIFEGRTVDVPAYKERYQLGTQEAARTLRYQAYHDVMQAYEADYLVLGHHADDQIETIFMRLSRNTNLDGLGGMRKARPFSIGLLIRPFLSVTKDMITAYCASVGIEPRLDPSNEHDQYTRNYFRHHILPLIKEYNPNLDQTIQQFSEHVADDVDYLNEEAEKLRRLSRVEGSFQDDMIHEIDMIKKHPRALQRRLFHLILNYLYDTLPKGLTFRHEQQFFELLQSEKPNLNFDLPNDLKMLKNYNVIRFSFRKEPLTYEQTLSIPGETRLPTGVSVFTDIVSKEEVEESDDFTFYLPIDTKESIPTLWVRTRQPGDRIYLAYLNGRKKLKSLFIDRKIPLQYRDEWPILVDEKGRVRWVMGLTKSEDHAELEKANYIKVTISSIHMF</sequence>
<dbReference type="OrthoDB" id="9807403at2"/>
<dbReference type="Pfam" id="PF01171">
    <property type="entry name" value="ATP_bind_3"/>
    <property type="match status" value="1"/>
</dbReference>
<evidence type="ECO:0000256" key="7">
    <source>
        <dbReference type="ARBA" id="ARBA00048539"/>
    </source>
</evidence>
<dbReference type="GO" id="GO:0005737">
    <property type="term" value="C:cytoplasm"/>
    <property type="evidence" value="ECO:0007669"/>
    <property type="project" value="UniProtKB-SubCell"/>
</dbReference>
<dbReference type="SMART" id="SM00977">
    <property type="entry name" value="TilS_C"/>
    <property type="match status" value="1"/>
</dbReference>
<evidence type="ECO:0000256" key="6">
    <source>
        <dbReference type="ARBA" id="ARBA00022840"/>
    </source>
</evidence>
<dbReference type="GO" id="GO:0005524">
    <property type="term" value="F:ATP binding"/>
    <property type="evidence" value="ECO:0007669"/>
    <property type="project" value="UniProtKB-UniRule"/>
</dbReference>
<dbReference type="InterPro" id="IPR011063">
    <property type="entry name" value="TilS/TtcA_N"/>
</dbReference>
<organism evidence="10 11">
    <name type="scientific">Pelagirhabdus alkalitolerans</name>
    <dbReference type="NCBI Taxonomy" id="1612202"/>
    <lineage>
        <taxon>Bacteria</taxon>
        <taxon>Bacillati</taxon>
        <taxon>Bacillota</taxon>
        <taxon>Bacilli</taxon>
        <taxon>Bacillales</taxon>
        <taxon>Bacillaceae</taxon>
        <taxon>Pelagirhabdus</taxon>
    </lineage>
</organism>
<dbReference type="AlphaFoldDB" id="A0A1G6MIF5"/>
<dbReference type="GO" id="GO:0006400">
    <property type="term" value="P:tRNA modification"/>
    <property type="evidence" value="ECO:0007669"/>
    <property type="project" value="UniProtKB-UniRule"/>
</dbReference>
<evidence type="ECO:0000313" key="11">
    <source>
        <dbReference type="Proteomes" id="UP000242949"/>
    </source>
</evidence>
<reference evidence="11" key="1">
    <citation type="submission" date="2016-09" db="EMBL/GenBank/DDBJ databases">
        <authorList>
            <person name="Varghese N."/>
            <person name="Submissions S."/>
        </authorList>
    </citation>
    <scope>NUCLEOTIDE SEQUENCE [LARGE SCALE GENOMIC DNA]</scope>
    <source>
        <strain evidence="11">S5</strain>
    </source>
</reference>